<reference evidence="3" key="1">
    <citation type="submission" date="2022-11" db="UniProtKB">
        <authorList>
            <consortium name="WormBaseParasite"/>
        </authorList>
    </citation>
    <scope>IDENTIFICATION</scope>
</reference>
<organism evidence="2 3">
    <name type="scientific">Panagrolaimus superbus</name>
    <dbReference type="NCBI Taxonomy" id="310955"/>
    <lineage>
        <taxon>Eukaryota</taxon>
        <taxon>Metazoa</taxon>
        <taxon>Ecdysozoa</taxon>
        <taxon>Nematoda</taxon>
        <taxon>Chromadorea</taxon>
        <taxon>Rhabditida</taxon>
        <taxon>Tylenchina</taxon>
        <taxon>Panagrolaimomorpha</taxon>
        <taxon>Panagrolaimoidea</taxon>
        <taxon>Panagrolaimidae</taxon>
        <taxon>Panagrolaimus</taxon>
    </lineage>
</organism>
<feature type="signal peptide" evidence="1">
    <location>
        <begin position="1"/>
        <end position="20"/>
    </location>
</feature>
<sequence length="128" mass="14862">MNYVKFVLIFGLFCFSLTQAYPLSPGSYTDLRFYRILGSRPFPRHSQWLPSKRSLIFPSFFNQGQQQQKRDIDTMADFDPSDLAIKFGKRALSARDRFWLGKRRSSVGQDYDSMVFPENAAELAVRFG</sequence>
<feature type="chain" id="PRO_5036972700" evidence="1">
    <location>
        <begin position="21"/>
        <end position="128"/>
    </location>
</feature>
<evidence type="ECO:0000313" key="2">
    <source>
        <dbReference type="Proteomes" id="UP000887577"/>
    </source>
</evidence>
<proteinExistence type="predicted"/>
<dbReference type="Proteomes" id="UP000887577">
    <property type="component" value="Unplaced"/>
</dbReference>
<keyword evidence="1" id="KW-0732">Signal</keyword>
<accession>A0A914Z411</accession>
<name>A0A914Z411_9BILA</name>
<evidence type="ECO:0000256" key="1">
    <source>
        <dbReference type="SAM" id="SignalP"/>
    </source>
</evidence>
<evidence type="ECO:0000313" key="3">
    <source>
        <dbReference type="WBParaSite" id="PSU_v2.g663.t1"/>
    </source>
</evidence>
<dbReference type="AlphaFoldDB" id="A0A914Z411"/>
<protein>
    <submittedName>
        <fullName evidence="3">Uncharacterized protein</fullName>
    </submittedName>
</protein>
<keyword evidence="2" id="KW-1185">Reference proteome</keyword>
<dbReference type="WBParaSite" id="PSU_v2.g663.t1">
    <property type="protein sequence ID" value="PSU_v2.g663.t1"/>
    <property type="gene ID" value="PSU_v2.g663"/>
</dbReference>